<feature type="compositionally biased region" description="Polar residues" evidence="17">
    <location>
        <begin position="1420"/>
        <end position="1444"/>
    </location>
</feature>
<dbReference type="GO" id="GO:0000981">
    <property type="term" value="F:DNA-binding transcription factor activity, RNA polymerase II-specific"/>
    <property type="evidence" value="ECO:0007669"/>
    <property type="project" value="InterPro"/>
</dbReference>
<dbReference type="PANTHER" id="PTHR23123">
    <property type="entry name" value="PHD/F-BOX CONTAINING PROTEIN"/>
    <property type="match status" value="1"/>
</dbReference>
<keyword evidence="21" id="KW-1185">Reference proteome</keyword>
<evidence type="ECO:0000256" key="9">
    <source>
        <dbReference type="ARBA" id="ARBA00023002"/>
    </source>
</evidence>
<feature type="domain" description="JmjC" evidence="19">
    <location>
        <begin position="732"/>
        <end position="875"/>
    </location>
</feature>
<dbReference type="GO" id="GO:0140680">
    <property type="term" value="F:histone H3K36me/H3K36me2 demethylase activity"/>
    <property type="evidence" value="ECO:0007669"/>
    <property type="project" value="UniProtKB-EC"/>
</dbReference>
<dbReference type="SMART" id="SM00249">
    <property type="entry name" value="PHD"/>
    <property type="match status" value="1"/>
</dbReference>
<proteinExistence type="inferred from homology"/>
<keyword evidence="13" id="KW-0539">Nucleus</keyword>
<feature type="compositionally biased region" description="Polar residues" evidence="17">
    <location>
        <begin position="180"/>
        <end position="190"/>
    </location>
</feature>
<evidence type="ECO:0000256" key="10">
    <source>
        <dbReference type="ARBA" id="ARBA00023004"/>
    </source>
</evidence>
<evidence type="ECO:0000256" key="4">
    <source>
        <dbReference type="ARBA" id="ARBA00013246"/>
    </source>
</evidence>
<dbReference type="Gene3D" id="3.30.40.10">
    <property type="entry name" value="Zinc/RING finger domain, C3HC4 (zinc finger)"/>
    <property type="match status" value="1"/>
</dbReference>
<dbReference type="EC" id="1.14.11.27" evidence="4"/>
<dbReference type="CDD" id="cd15517">
    <property type="entry name" value="PHD_TCF19_like"/>
    <property type="match status" value="1"/>
</dbReference>
<dbReference type="CDD" id="cd00067">
    <property type="entry name" value="GAL4"/>
    <property type="match status" value="1"/>
</dbReference>
<dbReference type="SMART" id="SM00558">
    <property type="entry name" value="JmjC"/>
    <property type="match status" value="1"/>
</dbReference>
<feature type="compositionally biased region" description="Low complexity" evidence="17">
    <location>
        <begin position="427"/>
        <end position="441"/>
    </location>
</feature>
<comment type="caution">
    <text evidence="20">The sequence shown here is derived from an EMBL/GenBank/DDBJ whole genome shotgun (WGS) entry which is preliminary data.</text>
</comment>
<gene>
    <name evidence="20" type="ORF">DDE83_006455</name>
</gene>
<evidence type="ECO:0000256" key="14">
    <source>
        <dbReference type="ARBA" id="ARBA00031083"/>
    </source>
</evidence>
<dbReference type="PROSITE" id="PS50016">
    <property type="entry name" value="ZF_PHD_2"/>
    <property type="match status" value="1"/>
</dbReference>
<comment type="cofactor">
    <cofactor evidence="1">
        <name>Fe(2+)</name>
        <dbReference type="ChEBI" id="CHEBI:29033"/>
    </cofactor>
</comment>
<feature type="compositionally biased region" description="Low complexity" evidence="17">
    <location>
        <begin position="1404"/>
        <end position="1419"/>
    </location>
</feature>
<keyword evidence="8" id="KW-0862">Zinc</keyword>
<dbReference type="PROSITE" id="PS01359">
    <property type="entry name" value="ZF_PHD_1"/>
    <property type="match status" value="1"/>
</dbReference>
<feature type="region of interest" description="Disordered" evidence="17">
    <location>
        <begin position="142"/>
        <end position="190"/>
    </location>
</feature>
<keyword evidence="12" id="KW-0804">Transcription</keyword>
<evidence type="ECO:0000313" key="20">
    <source>
        <dbReference type="EMBL" id="RAR07589.1"/>
    </source>
</evidence>
<evidence type="ECO:0000256" key="3">
    <source>
        <dbReference type="ARBA" id="ARBA00008037"/>
    </source>
</evidence>
<protein>
    <recommendedName>
        <fullName evidence="5">JmjC domain-containing histone demethylation protein 1</fullName>
        <ecNumber evidence="4">1.14.11.27</ecNumber>
    </recommendedName>
    <alternativeName>
        <fullName evidence="14">[Histone-H3]-lysine-36 demethylase 1</fullName>
    </alternativeName>
</protein>
<feature type="region of interest" description="Disordered" evidence="17">
    <location>
        <begin position="1362"/>
        <end position="1528"/>
    </location>
</feature>
<keyword evidence="20" id="KW-0238">DNA-binding</keyword>
<reference evidence="21" key="1">
    <citation type="submission" date="2018-05" db="EMBL/GenBank/DDBJ databases">
        <title>Draft genome sequence of Stemphylium lycopersici strain CIDEFI 213.</title>
        <authorList>
            <person name="Medina R."/>
            <person name="Franco M.E.E."/>
            <person name="Lucentini C.G."/>
            <person name="Saparrat M.C.N."/>
            <person name="Balatti P.A."/>
        </authorList>
    </citation>
    <scope>NUCLEOTIDE SEQUENCE [LARGE SCALE GENOMIC DNA]</scope>
    <source>
        <strain evidence="21">CIDEFI 213</strain>
    </source>
</reference>
<evidence type="ECO:0000256" key="8">
    <source>
        <dbReference type="ARBA" id="ARBA00022833"/>
    </source>
</evidence>
<dbReference type="InterPro" id="IPR011011">
    <property type="entry name" value="Znf_FYVE_PHD"/>
</dbReference>
<feature type="region of interest" description="Disordered" evidence="17">
    <location>
        <begin position="236"/>
        <end position="398"/>
    </location>
</feature>
<dbReference type="InterPro" id="IPR013083">
    <property type="entry name" value="Znf_RING/FYVE/PHD"/>
</dbReference>
<feature type="compositionally biased region" description="Low complexity" evidence="17">
    <location>
        <begin position="300"/>
        <end position="310"/>
    </location>
</feature>
<comment type="subcellular location">
    <subcellularLocation>
        <location evidence="2">Nucleus</location>
    </subcellularLocation>
</comment>
<feature type="region of interest" description="Disordered" evidence="17">
    <location>
        <begin position="411"/>
        <end position="467"/>
    </location>
</feature>
<keyword evidence="10" id="KW-0408">Iron</keyword>
<dbReference type="Proteomes" id="UP000249619">
    <property type="component" value="Unassembled WGS sequence"/>
</dbReference>
<keyword evidence="7 16" id="KW-0863">Zinc-finger</keyword>
<organism evidence="20 21">
    <name type="scientific">Stemphylium lycopersici</name>
    <name type="common">Tomato gray leaf spot disease fungus</name>
    <name type="synonym">Thyrospora lycopersici</name>
    <dbReference type="NCBI Taxonomy" id="183478"/>
    <lineage>
        <taxon>Eukaryota</taxon>
        <taxon>Fungi</taxon>
        <taxon>Dikarya</taxon>
        <taxon>Ascomycota</taxon>
        <taxon>Pezizomycotina</taxon>
        <taxon>Dothideomycetes</taxon>
        <taxon>Pleosporomycetidae</taxon>
        <taxon>Pleosporales</taxon>
        <taxon>Pleosporineae</taxon>
        <taxon>Pleosporaceae</taxon>
        <taxon>Stemphylium</taxon>
    </lineage>
</organism>
<feature type="compositionally biased region" description="Polar residues" evidence="17">
    <location>
        <begin position="1381"/>
        <end position="1390"/>
    </location>
</feature>
<evidence type="ECO:0000256" key="11">
    <source>
        <dbReference type="ARBA" id="ARBA00023015"/>
    </source>
</evidence>
<feature type="compositionally biased region" description="Basic residues" evidence="17">
    <location>
        <begin position="1476"/>
        <end position="1493"/>
    </location>
</feature>
<feature type="region of interest" description="Disordered" evidence="17">
    <location>
        <begin position="1"/>
        <end position="100"/>
    </location>
</feature>
<dbReference type="InterPro" id="IPR001138">
    <property type="entry name" value="Zn2Cys6_DnaBD"/>
</dbReference>
<keyword evidence="6" id="KW-0479">Metal-binding</keyword>
<evidence type="ECO:0000256" key="6">
    <source>
        <dbReference type="ARBA" id="ARBA00022723"/>
    </source>
</evidence>
<evidence type="ECO:0000256" key="5">
    <source>
        <dbReference type="ARBA" id="ARBA00015153"/>
    </source>
</evidence>
<feature type="compositionally biased region" description="Polar residues" evidence="17">
    <location>
        <begin position="375"/>
        <end position="389"/>
    </location>
</feature>
<dbReference type="InterPro" id="IPR019786">
    <property type="entry name" value="Zinc_finger_PHD-type_CS"/>
</dbReference>
<evidence type="ECO:0000259" key="19">
    <source>
        <dbReference type="PROSITE" id="PS51184"/>
    </source>
</evidence>
<evidence type="ECO:0000256" key="16">
    <source>
        <dbReference type="PROSITE-ProRule" id="PRU00146"/>
    </source>
</evidence>
<name>A0A364MZ61_STELY</name>
<evidence type="ECO:0000256" key="7">
    <source>
        <dbReference type="ARBA" id="ARBA00022771"/>
    </source>
</evidence>
<accession>A0A364MZ61</accession>
<evidence type="ECO:0000256" key="1">
    <source>
        <dbReference type="ARBA" id="ARBA00001954"/>
    </source>
</evidence>
<dbReference type="GO" id="GO:0003677">
    <property type="term" value="F:DNA binding"/>
    <property type="evidence" value="ECO:0007669"/>
    <property type="project" value="UniProtKB-KW"/>
</dbReference>
<dbReference type="InterPro" id="IPR003347">
    <property type="entry name" value="JmjC_dom"/>
</dbReference>
<feature type="region of interest" description="Disordered" evidence="17">
    <location>
        <begin position="1230"/>
        <end position="1258"/>
    </location>
</feature>
<dbReference type="SUPFAM" id="SSF51197">
    <property type="entry name" value="Clavaminate synthase-like"/>
    <property type="match status" value="1"/>
</dbReference>
<keyword evidence="11" id="KW-0805">Transcription regulation</keyword>
<evidence type="ECO:0000256" key="13">
    <source>
        <dbReference type="ARBA" id="ARBA00023242"/>
    </source>
</evidence>
<dbReference type="SUPFAM" id="SSF57903">
    <property type="entry name" value="FYVE/PHD zinc finger"/>
    <property type="match status" value="1"/>
</dbReference>
<feature type="compositionally biased region" description="Low complexity" evidence="17">
    <location>
        <begin position="458"/>
        <end position="467"/>
    </location>
</feature>
<evidence type="ECO:0000256" key="12">
    <source>
        <dbReference type="ARBA" id="ARBA00023163"/>
    </source>
</evidence>
<dbReference type="EMBL" id="QGDH01000099">
    <property type="protein sequence ID" value="RAR07589.1"/>
    <property type="molecule type" value="Genomic_DNA"/>
</dbReference>
<dbReference type="Gene3D" id="2.60.120.650">
    <property type="entry name" value="Cupin"/>
    <property type="match status" value="1"/>
</dbReference>
<dbReference type="InterPro" id="IPR001965">
    <property type="entry name" value="Znf_PHD"/>
</dbReference>
<evidence type="ECO:0000313" key="21">
    <source>
        <dbReference type="Proteomes" id="UP000249619"/>
    </source>
</evidence>
<dbReference type="Pfam" id="PF02373">
    <property type="entry name" value="JmjC"/>
    <property type="match status" value="1"/>
</dbReference>
<evidence type="ECO:0000259" key="18">
    <source>
        <dbReference type="PROSITE" id="PS50016"/>
    </source>
</evidence>
<dbReference type="InterPro" id="IPR019787">
    <property type="entry name" value="Znf_PHD-finger"/>
</dbReference>
<comment type="catalytic activity">
    <reaction evidence="15">
        <text>N(6),N(6)-dimethyl-L-lysyl(36)-[histone H3] + 2 2-oxoglutarate + 2 O2 = L-lysyl(36)-[histone H3] + 2 formaldehyde + 2 succinate + 2 CO2</text>
        <dbReference type="Rhea" id="RHEA:42032"/>
        <dbReference type="Rhea" id="RHEA-COMP:9785"/>
        <dbReference type="Rhea" id="RHEA-COMP:9787"/>
        <dbReference type="ChEBI" id="CHEBI:15379"/>
        <dbReference type="ChEBI" id="CHEBI:16526"/>
        <dbReference type="ChEBI" id="CHEBI:16810"/>
        <dbReference type="ChEBI" id="CHEBI:16842"/>
        <dbReference type="ChEBI" id="CHEBI:29969"/>
        <dbReference type="ChEBI" id="CHEBI:30031"/>
        <dbReference type="ChEBI" id="CHEBI:61976"/>
        <dbReference type="EC" id="1.14.11.27"/>
    </reaction>
</comment>
<dbReference type="STRING" id="183478.A0A364MZ61"/>
<feature type="domain" description="PHD-type" evidence="18">
    <location>
        <begin position="474"/>
        <end position="532"/>
    </location>
</feature>
<comment type="similarity">
    <text evidence="3">Belongs to the JHDM1 histone demethylase family.</text>
</comment>
<dbReference type="InterPro" id="IPR050690">
    <property type="entry name" value="JHDM1_Histone_Demethylase"/>
</dbReference>
<evidence type="ECO:0000256" key="17">
    <source>
        <dbReference type="SAM" id="MobiDB-lite"/>
    </source>
</evidence>
<feature type="compositionally biased region" description="Polar residues" evidence="17">
    <location>
        <begin position="236"/>
        <end position="265"/>
    </location>
</feature>
<dbReference type="PROSITE" id="PS51184">
    <property type="entry name" value="JMJC"/>
    <property type="match status" value="1"/>
</dbReference>
<evidence type="ECO:0000256" key="2">
    <source>
        <dbReference type="ARBA" id="ARBA00004123"/>
    </source>
</evidence>
<feature type="compositionally biased region" description="Polar residues" evidence="17">
    <location>
        <begin position="54"/>
        <end position="70"/>
    </location>
</feature>
<dbReference type="GO" id="GO:0008270">
    <property type="term" value="F:zinc ion binding"/>
    <property type="evidence" value="ECO:0007669"/>
    <property type="project" value="UniProtKB-KW"/>
</dbReference>
<feature type="compositionally biased region" description="Pro residues" evidence="17">
    <location>
        <begin position="20"/>
        <end position="37"/>
    </location>
</feature>
<sequence>MRRVSSFKEQYRRASARAATPPPPIYEPLSPVLPPTEPSTAHPAGTANIPAASLSASAHGNGAQTDTPASGKSMRASSKHAAPAVTYEPSSRSAPLPPQYSLAQASPIEALADVAVTSQRTGPAFAGLLRHSSHPATSTATLPYPAGERAPAHSFSREPTYPFNERPAKRARSEVYGSPQYGQSQSRPATSHITGWSYNVEHMADGGNRIYQNTGEPSDRLSDAQLLLDFFNVSTQTAHSPPTTSKRWSISQSAPAEQPSGQTQHPAEPTSPFPALLPPSEHFHQHTHPPVDMKHPLGPPADAAPTASPAQTHTPPDEASNAAAQPVVQPPVSAEEPKAKRQQGWPKGKARGSRSSAAASSSKRKRTPKPKGAASANTTGAAEQLQSPLSLPAEQPAAASAENFIPPAELAEPQHTSPTQARRHSFSTSTLPLPSELPLPSYSRAKSLPLGPQPAPSAPAAAPVQPANAPAEPELICAACKSSESVVKVGDGEQWIGCDGCKEWYHYPCAGFNSEREVREVNKFYCEPCRPKFGETTKVRKSVRAHTTVDYAGLNEGVLKTSDDNPEHHYIAAFKNGDIEFTPETFVRMPAQLITGDFLVKMNGFKEPIVIPGHMNPRPGVQAEEQEGMEGVEQQTDEPASYFEYETVADDGQDSLDMVIPKGLTVRRVAELYGQNEPVPVIDVKAQEGEVKKWTMGKWADYYEQQGEKPVRNVISLEVSRSRLGKLIRRPRAVRDMDLQDSVWREDDKAAPPPVQFYCLMSVADCFTDFHIDFGGSSVYYHIVKGKKVFFFIPPTKQNLKKYEDWCLSPNQGHDWLGKQVKECYRVDLYPGDTMLIPSGWIHAVWTPEDSLVIGGNFLTRIHYGMQIKILEIEKNTKVALQFRYPFFQKIMWLTVIKYLEEDPVPGPVQELLQTGEQFKRSTPIYCQPDKFGHNSHLGAQNYNRRYYSKHELEGLTDLLNYIWRTVLITEGKIDVPQKTRSAVNKSIPKGHGEPLVLARRFAMWIAWKRGNETIPSWAFSDAVLPEVAETTEKKLSAAQVKRLERETLHEALRATAERSSARIKASDVIPEPSPPVEMESFNNFDMVPVTSGPLTGFLRPSANNPHITTPKTSQLGPKRVACDACRKRRIRCKHKDELIDTSKPGMHTIDLSGSYGISVKRRLSDHSIAESLSNAPNGPVNGGPIMADVNGDPYALKSGRVKACADCRKSKRRCIHDEYGNVDPIKANEIPIPRGSASKKRRVSDEGSTSTAKRMRHASSYDDDYMNGDMHSRHSLPGQFGGGSSFLQDIAYSAQQALDQSPENDELVPVDPALQAYTNGDYTNMETANSYHGNGDTIMSSVEYQPTDPMLMDGIELAQHNGEAHGPSVEPLTPGPPPHNETTNAQANGFASKPAPENHAVRHPSSPVSPRHVSAASPTANGYNPYITSPATNTYNNFTTNSDFPPPPPLTPTLNHSYKPARAQQQQQPPQQHASARKASHTPSRGGHRNSKTPKSTPGSRRNHHHHQHDSSSNGIKLEHGMSMGTGTMGMNMGMLNMIDPNLDQASFDLIKQLQQEDLGLRRRSR</sequence>
<dbReference type="GO" id="GO:0005634">
    <property type="term" value="C:nucleus"/>
    <property type="evidence" value="ECO:0007669"/>
    <property type="project" value="UniProtKB-SubCell"/>
</dbReference>
<dbReference type="Pfam" id="PF00628">
    <property type="entry name" value="PHD"/>
    <property type="match status" value="1"/>
</dbReference>
<keyword evidence="9" id="KW-0560">Oxidoreductase</keyword>
<feature type="compositionally biased region" description="Basic and acidic residues" evidence="17">
    <location>
        <begin position="281"/>
        <end position="295"/>
    </location>
</feature>
<evidence type="ECO:0000256" key="15">
    <source>
        <dbReference type="ARBA" id="ARBA00047915"/>
    </source>
</evidence>